<dbReference type="PROSITE" id="PS50994">
    <property type="entry name" value="INTEGRASE"/>
    <property type="match status" value="1"/>
</dbReference>
<feature type="region of interest" description="Disordered" evidence="3">
    <location>
        <begin position="767"/>
        <end position="793"/>
    </location>
</feature>
<dbReference type="PROSITE" id="PS50158">
    <property type="entry name" value="ZF_CCHC"/>
    <property type="match status" value="1"/>
</dbReference>
<keyword evidence="1" id="KW-0064">Aspartyl protease</keyword>
<feature type="domain" description="Integrase catalytic" evidence="5">
    <location>
        <begin position="523"/>
        <end position="687"/>
    </location>
</feature>
<dbReference type="InterPro" id="IPR013103">
    <property type="entry name" value="RVT_2"/>
</dbReference>
<evidence type="ECO:0000259" key="4">
    <source>
        <dbReference type="PROSITE" id="PS50158"/>
    </source>
</evidence>
<evidence type="ECO:0000259" key="5">
    <source>
        <dbReference type="PROSITE" id="PS50994"/>
    </source>
</evidence>
<accession>A0ABY9DIH9</accession>
<dbReference type="SMART" id="SM00343">
    <property type="entry name" value="ZnF_C2HC"/>
    <property type="match status" value="1"/>
</dbReference>
<dbReference type="SUPFAM" id="SSF57756">
    <property type="entry name" value="Retrovirus zinc finger-like domains"/>
    <property type="match status" value="1"/>
</dbReference>
<evidence type="ECO:0000256" key="1">
    <source>
        <dbReference type="ARBA" id="ARBA00022750"/>
    </source>
</evidence>
<proteinExistence type="predicted"/>
<sequence length="1326" mass="151039">MTTESNNVVVTELAPVATPTVAQVPAMPTAVPISVSPGEKPEKFSGINFKRWQQKMLFYLTTLNLARFLTEDAPKLKEDEHDIQVISAIDAWKHSDFLCRNYVMNGLADSLYNVYSDKKTAKELWESLDRKYKTEDAGAKKFVVGRFLDYKMEDSKTVVSQVQELQVILHEIHAEGMMLSETFQVAAIIEKLPPAWKDFKNYLKHKRKEMSIEDLIIRLRIEEDNRRSEKKGAHTLNEAKANFVEHGQSTKAKTNNNKGKGSKLGPKGGISKKPKFQGKCFNCGKQGHKSIDCRLPKKNKPKEANVIDDITKNVYDIDLTAVVSEVNLVGSNPKEWWIDTGATRHVCSDKKMFSTFEPIENGEKVFMGNSATSEIKGQGKVILKMTSGKELTLTNVLYVPEIRKNLVSGSLLNNHGFRLVFDSNKVVLSKSGMYVGKGYMSDGMWKLNVMTIIKSNMNKASTSTYMLESSNLWHGRLGHVNYDTLRRLINLNHIPTFQINSNHKCETCVEAKLTRSSFQSVERNTEPLDLIHSDICDLKFVQTRGGNKYFITFVDDSTKYCYVYLLKSKDEAIEKFVLYKTEVENQLNKKIKVLRSDRGGEYESPFVDICAQHGIIHETTAPYSPQSNGVVERKNRTLKEMMNAMLISSSLPQNMWGEAILTANYLLNKVPKKKAEKTPYELWKGRKPSYTYLRMWGCLAKVAVPPPKKVKIGPKTIDCIFIGYAHNSNAYRFLVYESNIPDIHKNTIMESRNASFFEDVFPCKSKEEPSSSKRMLESQDQNEEVEVEPRRSKRVRTEKSFGPDFLTFMLEGEPQTFKEAVNSTEGLMWKEAIKSEIDSILQNHTWELVDLPPGCKPLSSKWIFKRKMKVDGSIDKYKARLVIKGYRQTEGLDYFDTYSPVTRINSIRMVLAIAALRNLEIHQMDVKTAFLNGDLDEEIYMEQPEGFSAPGQEKKVCKLVKSLYGLKQAPKQWHEKFDNVMLSHGFKINECDKCVYVKDTEHGYVIVCLYVDDMLIVGSDDKMITFTKNMLNSRFDMKDMGLADVILGIKIKRTSNELILSQSHYVDKILGKFDKDNSGVARTPVDVTLHLSKNKGESVSQVEYSRIIGSLMYLMSCTRPDIVYAVGKLSRYTSNPGAKHWQGIIRVLKYLRFTRDYGLHYTRYPAVLEGYSDANWISNVKDSKSHSDYVFTLGGAVVSWKSSKQTVIARSTMESEFIALDKCGEEAEWLRHFLEDIPRWSKPVPPICIHCDSQSAIGRAQSNMYNGKSRHIRRRHNTIRQLLSTGVISVDYVKSKDNIADPLTKGLNRELVEKSSRGMGLKPIKE</sequence>
<dbReference type="Pfam" id="PF07727">
    <property type="entry name" value="RVT_2"/>
    <property type="match status" value="1"/>
</dbReference>
<organism evidence="6 7">
    <name type="scientific">Vitis vinifera</name>
    <name type="common">Grape</name>
    <dbReference type="NCBI Taxonomy" id="29760"/>
    <lineage>
        <taxon>Eukaryota</taxon>
        <taxon>Viridiplantae</taxon>
        <taxon>Streptophyta</taxon>
        <taxon>Embryophyta</taxon>
        <taxon>Tracheophyta</taxon>
        <taxon>Spermatophyta</taxon>
        <taxon>Magnoliopsida</taxon>
        <taxon>eudicotyledons</taxon>
        <taxon>Gunneridae</taxon>
        <taxon>Pentapetalae</taxon>
        <taxon>rosids</taxon>
        <taxon>Vitales</taxon>
        <taxon>Vitaceae</taxon>
        <taxon>Viteae</taxon>
        <taxon>Vitis</taxon>
    </lineage>
</organism>
<dbReference type="Pfam" id="PF14223">
    <property type="entry name" value="Retrotran_gag_2"/>
    <property type="match status" value="1"/>
</dbReference>
<feature type="domain" description="CCHC-type" evidence="4">
    <location>
        <begin position="279"/>
        <end position="294"/>
    </location>
</feature>
<evidence type="ECO:0008006" key="8">
    <source>
        <dbReference type="Google" id="ProtNLM"/>
    </source>
</evidence>
<evidence type="ECO:0000313" key="6">
    <source>
        <dbReference type="EMBL" id="WKA07432.1"/>
    </source>
</evidence>
<dbReference type="PANTHER" id="PTHR47592">
    <property type="entry name" value="PBF68 PROTEIN"/>
    <property type="match status" value="1"/>
</dbReference>
<keyword evidence="2" id="KW-0479">Metal-binding</keyword>
<dbReference type="Pfam" id="PF22936">
    <property type="entry name" value="Pol_BBD"/>
    <property type="match status" value="1"/>
</dbReference>
<protein>
    <recommendedName>
        <fullName evidence="8">Retrovirus-related Pol polyprotein from transposon TNT 1-94</fullName>
    </recommendedName>
</protein>
<dbReference type="Gene3D" id="3.30.420.10">
    <property type="entry name" value="Ribonuclease H-like superfamily/Ribonuclease H"/>
    <property type="match status" value="1"/>
</dbReference>
<feature type="region of interest" description="Disordered" evidence="3">
    <location>
        <begin position="246"/>
        <end position="269"/>
    </location>
</feature>
<dbReference type="InterPro" id="IPR036875">
    <property type="entry name" value="Znf_CCHC_sf"/>
</dbReference>
<dbReference type="Pfam" id="PF00098">
    <property type="entry name" value="zf-CCHC"/>
    <property type="match status" value="1"/>
</dbReference>
<dbReference type="InterPro" id="IPR012337">
    <property type="entry name" value="RNaseH-like_sf"/>
</dbReference>
<evidence type="ECO:0000256" key="2">
    <source>
        <dbReference type="PROSITE-ProRule" id="PRU00047"/>
    </source>
</evidence>
<keyword evidence="1" id="KW-0378">Hydrolase</keyword>
<evidence type="ECO:0000256" key="3">
    <source>
        <dbReference type="SAM" id="MobiDB-lite"/>
    </source>
</evidence>
<dbReference type="Pfam" id="PF25597">
    <property type="entry name" value="SH3_retrovirus"/>
    <property type="match status" value="1"/>
</dbReference>
<dbReference type="CDD" id="cd09272">
    <property type="entry name" value="RNase_HI_RT_Ty1"/>
    <property type="match status" value="1"/>
</dbReference>
<keyword evidence="2" id="KW-0862">Zinc</keyword>
<dbReference type="Pfam" id="PF13976">
    <property type="entry name" value="gag_pre-integrs"/>
    <property type="match status" value="1"/>
</dbReference>
<dbReference type="InterPro" id="IPR057670">
    <property type="entry name" value="SH3_retrovirus"/>
</dbReference>
<gene>
    <name evidence="6" type="ORF">VitviT2T_025259</name>
</gene>
<dbReference type="Pfam" id="PF00665">
    <property type="entry name" value="rve"/>
    <property type="match status" value="1"/>
</dbReference>
<reference evidence="6 7" key="1">
    <citation type="journal article" date="2023" name="Hortic Res">
        <title>The complete reference genome for grapevine (Vitis vinifera L.) genetics and breeding.</title>
        <authorList>
            <person name="Shi X."/>
            <person name="Cao S."/>
            <person name="Wang X."/>
            <person name="Huang S."/>
            <person name="Wang Y."/>
            <person name="Liu Z."/>
            <person name="Liu W."/>
            <person name="Leng X."/>
            <person name="Peng Y."/>
            <person name="Wang N."/>
            <person name="Wang Y."/>
            <person name="Ma Z."/>
            <person name="Xu X."/>
            <person name="Zhang F."/>
            <person name="Xue H."/>
            <person name="Zhong H."/>
            <person name="Wang Y."/>
            <person name="Zhang K."/>
            <person name="Velt A."/>
            <person name="Avia K."/>
            <person name="Holtgrawe D."/>
            <person name="Grimplet J."/>
            <person name="Matus J.T."/>
            <person name="Ware D."/>
            <person name="Wu X."/>
            <person name="Wang H."/>
            <person name="Liu C."/>
            <person name="Fang Y."/>
            <person name="Rustenholz C."/>
            <person name="Cheng Z."/>
            <person name="Xiao H."/>
            <person name="Zhou Y."/>
        </authorList>
    </citation>
    <scope>NUCLEOTIDE SEQUENCE [LARGE SCALE GENOMIC DNA]</scope>
    <source>
        <strain evidence="7">cv. Pinot noir / PN40024</strain>
        <tissue evidence="6">Leaf</tissue>
    </source>
</reference>
<dbReference type="InterPro" id="IPR043502">
    <property type="entry name" value="DNA/RNA_pol_sf"/>
</dbReference>
<keyword evidence="7" id="KW-1185">Reference proteome</keyword>
<dbReference type="SUPFAM" id="SSF56672">
    <property type="entry name" value="DNA/RNA polymerases"/>
    <property type="match status" value="1"/>
</dbReference>
<dbReference type="InterPro" id="IPR025724">
    <property type="entry name" value="GAG-pre-integrase_dom"/>
</dbReference>
<dbReference type="EMBL" id="CP126663">
    <property type="protein sequence ID" value="WKA07432.1"/>
    <property type="molecule type" value="Genomic_DNA"/>
</dbReference>
<name>A0ABY9DIH9_VITVI</name>
<evidence type="ECO:0000313" key="7">
    <source>
        <dbReference type="Proteomes" id="UP001227230"/>
    </source>
</evidence>
<dbReference type="InterPro" id="IPR054722">
    <property type="entry name" value="PolX-like_BBD"/>
</dbReference>
<keyword evidence="1" id="KW-0645">Protease</keyword>
<dbReference type="InterPro" id="IPR001584">
    <property type="entry name" value="Integrase_cat-core"/>
</dbReference>
<feature type="compositionally biased region" description="Low complexity" evidence="3">
    <location>
        <begin position="249"/>
        <end position="269"/>
    </location>
</feature>
<dbReference type="InterPro" id="IPR036397">
    <property type="entry name" value="RNaseH_sf"/>
</dbReference>
<keyword evidence="2" id="KW-0863">Zinc-finger</keyword>
<dbReference type="PANTHER" id="PTHR47592:SF27">
    <property type="entry name" value="OS08G0421700 PROTEIN"/>
    <property type="match status" value="1"/>
</dbReference>
<feature type="compositionally biased region" description="Basic and acidic residues" evidence="3">
    <location>
        <begin position="767"/>
        <end position="777"/>
    </location>
</feature>
<dbReference type="Proteomes" id="UP001227230">
    <property type="component" value="Chromosome 16"/>
</dbReference>
<dbReference type="SUPFAM" id="SSF53098">
    <property type="entry name" value="Ribonuclease H-like"/>
    <property type="match status" value="1"/>
</dbReference>
<dbReference type="InterPro" id="IPR001878">
    <property type="entry name" value="Znf_CCHC"/>
</dbReference>